<feature type="binding site" evidence="7">
    <location>
        <position position="58"/>
    </location>
    <ligand>
        <name>urate</name>
        <dbReference type="ChEBI" id="CHEBI:17775"/>
    </ligand>
</feature>
<dbReference type="AlphaFoldDB" id="A0A542E1T5"/>
<proteinExistence type="inferred from homology"/>
<dbReference type="SUPFAM" id="SSF55620">
    <property type="entry name" value="Tetrahydrobiopterin biosynthesis enzymes-like"/>
    <property type="match status" value="2"/>
</dbReference>
<feature type="binding site" evidence="7">
    <location>
        <position position="59"/>
    </location>
    <ligand>
        <name>urate</name>
        <dbReference type="ChEBI" id="CHEBI:17775"/>
    </ligand>
</feature>
<comment type="function">
    <text evidence="5 8">Catalyzes the oxidation of uric acid to 5-hydroxyisourate, which is further processed to form (S)-allantoin.</text>
</comment>
<sequence length="308" mass="33432">MSEIVLGANQYGKAETRVVRIVRDTARHEIRDLNVSTALRGDFAAAHTHGDQSQVLPTDTQKNTAFAYAKEVGVASPEAYAVALGGRLLDATPAARQARVAVEEYAWDRIPVGGAGHDHAFVRRGGEVRTVVVTVDGRGDDRRVRVVSGLQDLVVLKTTGSEFRGFLKDEYTTLPETHDRILATSLTVRWRHDVTTPEQVAHLDADASYAAVRALLLETFATTYSRALQETLHAMGRAVLEAHAGLAEIRFSAPNKHHFLVDLAPFGLENPGEVFVAADRPYGLIEAVVTRSDASDAGDTWLGTPGFL</sequence>
<feature type="binding site" evidence="7">
    <location>
        <position position="229"/>
    </location>
    <ligand>
        <name>urate</name>
        <dbReference type="ChEBI" id="CHEBI:17775"/>
    </ligand>
</feature>
<name>A0A542E1T5_9MICO</name>
<feature type="binding site" evidence="7">
    <location>
        <position position="180"/>
    </location>
    <ligand>
        <name>urate</name>
        <dbReference type="ChEBI" id="CHEBI:17775"/>
    </ligand>
</feature>
<comment type="similarity">
    <text evidence="2 5 8">Belongs to the uricase family.</text>
</comment>
<dbReference type="Gene3D" id="3.10.270.10">
    <property type="entry name" value="Urate Oxidase"/>
    <property type="match status" value="1"/>
</dbReference>
<evidence type="ECO:0000256" key="7">
    <source>
        <dbReference type="PIRSR" id="PIRSR000241-2"/>
    </source>
</evidence>
<feature type="active site" description="Charge relay system" evidence="6">
    <location>
        <position position="257"/>
    </location>
</feature>
<evidence type="ECO:0000256" key="1">
    <source>
        <dbReference type="ARBA" id="ARBA00004831"/>
    </source>
</evidence>
<comment type="pathway">
    <text evidence="1 5">Purine metabolism; urate degradation; (S)-allantoin from urate: step 1/3.</text>
</comment>
<dbReference type="PANTHER" id="PTHR42874:SF1">
    <property type="entry name" value="URICASE"/>
    <property type="match status" value="1"/>
</dbReference>
<evidence type="ECO:0000256" key="5">
    <source>
        <dbReference type="PIRNR" id="PIRNR000241"/>
    </source>
</evidence>
<dbReference type="RefSeq" id="WP_141848673.1">
    <property type="nucleotide sequence ID" value="NZ_BAAAPR010000014.1"/>
</dbReference>
<keyword evidence="3 5" id="KW-0659">Purine metabolism</keyword>
<dbReference type="InterPro" id="IPR019842">
    <property type="entry name" value="Uricase_CS"/>
</dbReference>
<feature type="active site" description="Charge relay system" evidence="6">
    <location>
        <position position="13"/>
    </location>
</feature>
<dbReference type="PRINTS" id="PR00093">
    <property type="entry name" value="URICASE"/>
</dbReference>
<evidence type="ECO:0000313" key="9">
    <source>
        <dbReference type="EMBL" id="TQJ09275.1"/>
    </source>
</evidence>
<dbReference type="GO" id="GO:0019628">
    <property type="term" value="P:urate catabolic process"/>
    <property type="evidence" value="ECO:0007669"/>
    <property type="project" value="UniProtKB-UniPathway"/>
</dbReference>
<dbReference type="EC" id="1.7.3.3" evidence="5 8"/>
<feature type="binding site" evidence="7">
    <location>
        <position position="163"/>
    </location>
    <ligand>
        <name>5-hydroxyisourate</name>
        <dbReference type="ChEBI" id="CHEBI:18072"/>
    </ligand>
</feature>
<dbReference type="PANTHER" id="PTHR42874">
    <property type="entry name" value="URICASE"/>
    <property type="match status" value="1"/>
</dbReference>
<evidence type="ECO:0000256" key="6">
    <source>
        <dbReference type="PIRSR" id="PIRSR000241-1"/>
    </source>
</evidence>
<dbReference type="OrthoDB" id="9809009at2"/>
<dbReference type="InterPro" id="IPR002042">
    <property type="entry name" value="Uricase"/>
</dbReference>
<comment type="caution">
    <text evidence="9">The sequence shown here is derived from an EMBL/GenBank/DDBJ whole genome shotgun (WGS) entry which is preliminary data.</text>
</comment>
<dbReference type="UniPathway" id="UPA00394">
    <property type="reaction ID" value="UER00650"/>
</dbReference>
<dbReference type="NCBIfam" id="TIGR03383">
    <property type="entry name" value="urate_oxi"/>
    <property type="match status" value="1"/>
</dbReference>
<keyword evidence="10" id="KW-1185">Reference proteome</keyword>
<dbReference type="Proteomes" id="UP000317893">
    <property type="component" value="Unassembled WGS sequence"/>
</dbReference>
<evidence type="ECO:0000313" key="10">
    <source>
        <dbReference type="Proteomes" id="UP000317893"/>
    </source>
</evidence>
<feature type="binding site" evidence="7">
    <location>
        <position position="163"/>
    </location>
    <ligand>
        <name>urate</name>
        <dbReference type="ChEBI" id="CHEBI:17775"/>
    </ligand>
</feature>
<dbReference type="GO" id="GO:0004846">
    <property type="term" value="F:urate oxidase activity"/>
    <property type="evidence" value="ECO:0007669"/>
    <property type="project" value="UniProtKB-EC"/>
</dbReference>
<feature type="binding site" evidence="7">
    <location>
        <position position="180"/>
    </location>
    <ligand>
        <name>5-hydroxyisourate</name>
        <dbReference type="ChEBI" id="CHEBI:18072"/>
    </ligand>
</feature>
<comment type="catalytic activity">
    <reaction evidence="5 8">
        <text>urate + O2 + H2O = 5-hydroxyisourate + H2O2</text>
        <dbReference type="Rhea" id="RHEA:21368"/>
        <dbReference type="ChEBI" id="CHEBI:15377"/>
        <dbReference type="ChEBI" id="CHEBI:15379"/>
        <dbReference type="ChEBI" id="CHEBI:16240"/>
        <dbReference type="ChEBI" id="CHEBI:17775"/>
        <dbReference type="ChEBI" id="CHEBI:18072"/>
        <dbReference type="EC" id="1.7.3.3"/>
    </reaction>
</comment>
<dbReference type="EMBL" id="VFMN01000001">
    <property type="protein sequence ID" value="TQJ09275.1"/>
    <property type="molecule type" value="Genomic_DNA"/>
</dbReference>
<gene>
    <name evidence="9" type="ORF">FB458_2385</name>
</gene>
<organism evidence="9 10">
    <name type="scientific">Lapillicoccus jejuensis</name>
    <dbReference type="NCBI Taxonomy" id="402171"/>
    <lineage>
        <taxon>Bacteria</taxon>
        <taxon>Bacillati</taxon>
        <taxon>Actinomycetota</taxon>
        <taxon>Actinomycetes</taxon>
        <taxon>Micrococcales</taxon>
        <taxon>Intrasporangiaceae</taxon>
        <taxon>Lapillicoccus</taxon>
    </lineage>
</organism>
<dbReference type="Pfam" id="PF01014">
    <property type="entry name" value="Uricase"/>
    <property type="match status" value="2"/>
</dbReference>
<dbReference type="PIRSF" id="PIRSF000241">
    <property type="entry name" value="Urate_oxidase"/>
    <property type="match status" value="1"/>
</dbReference>
<accession>A0A542E1T5</accession>
<evidence type="ECO:0000256" key="3">
    <source>
        <dbReference type="ARBA" id="ARBA00022631"/>
    </source>
</evidence>
<reference evidence="9 10" key="1">
    <citation type="submission" date="2019-06" db="EMBL/GenBank/DDBJ databases">
        <title>Sequencing the genomes of 1000 actinobacteria strains.</title>
        <authorList>
            <person name="Klenk H.-P."/>
        </authorList>
    </citation>
    <scope>NUCLEOTIDE SEQUENCE [LARGE SCALE GENOMIC DNA]</scope>
    <source>
        <strain evidence="9 10">DSM 18607</strain>
    </source>
</reference>
<dbReference type="GO" id="GO:0006144">
    <property type="term" value="P:purine nucleobase metabolic process"/>
    <property type="evidence" value="ECO:0007669"/>
    <property type="project" value="UniProtKB-KW"/>
</dbReference>
<evidence type="ECO:0000256" key="8">
    <source>
        <dbReference type="RuleBase" id="RU004455"/>
    </source>
</evidence>
<feature type="active site" description="Charge relay system" evidence="6">
    <location>
        <position position="58"/>
    </location>
</feature>
<keyword evidence="4 5" id="KW-0560">Oxidoreductase</keyword>
<feature type="binding site" evidence="7">
    <location>
        <position position="255"/>
    </location>
    <ligand>
        <name>urate</name>
        <dbReference type="ChEBI" id="CHEBI:17775"/>
    </ligand>
</feature>
<protein>
    <recommendedName>
        <fullName evidence="5 8">Uricase</fullName>
        <ecNumber evidence="5 8">1.7.3.3</ecNumber>
    </recommendedName>
    <alternativeName>
        <fullName evidence="5">Urate oxidase</fullName>
    </alternativeName>
</protein>
<dbReference type="PROSITE" id="PS00366">
    <property type="entry name" value="URICASE"/>
    <property type="match status" value="1"/>
</dbReference>
<evidence type="ECO:0000256" key="4">
    <source>
        <dbReference type="ARBA" id="ARBA00023002"/>
    </source>
</evidence>
<evidence type="ECO:0000256" key="2">
    <source>
        <dbReference type="ARBA" id="ARBA00009760"/>
    </source>
</evidence>